<dbReference type="GO" id="GO:0048189">
    <property type="term" value="C:Lid2 complex"/>
    <property type="evidence" value="ECO:0007669"/>
    <property type="project" value="TreeGrafter"/>
</dbReference>
<dbReference type="AlphaFoldDB" id="A0A433A000"/>
<sequence length="142" mass="16864">MEFCSSPKRKGLQARIAWFYRPKDIMTRKNYDPHLLIATMHSDLNPVSSIRGKCVVTHRHYIKEDLETYKAREDHFYFNQLYDRYIQRVYDVVPCETVQNVPKDIAKALKARYQFIVVEQGKAAELTDVHRVCHTCHSWCSR</sequence>
<accession>A0A433A000</accession>
<dbReference type="GO" id="GO:0003682">
    <property type="term" value="F:chromatin binding"/>
    <property type="evidence" value="ECO:0007669"/>
    <property type="project" value="InterPro"/>
</dbReference>
<dbReference type="GO" id="GO:0004842">
    <property type="term" value="F:ubiquitin-protein transferase activity"/>
    <property type="evidence" value="ECO:0007669"/>
    <property type="project" value="TreeGrafter"/>
</dbReference>
<dbReference type="Gene3D" id="2.30.30.490">
    <property type="match status" value="1"/>
</dbReference>
<organism evidence="2 3">
    <name type="scientific">Jimgerdemannia flammicorona</name>
    <dbReference type="NCBI Taxonomy" id="994334"/>
    <lineage>
        <taxon>Eukaryota</taxon>
        <taxon>Fungi</taxon>
        <taxon>Fungi incertae sedis</taxon>
        <taxon>Mucoromycota</taxon>
        <taxon>Mucoromycotina</taxon>
        <taxon>Endogonomycetes</taxon>
        <taxon>Endogonales</taxon>
        <taxon>Endogonaceae</taxon>
        <taxon>Jimgerdemannia</taxon>
    </lineage>
</organism>
<dbReference type="GO" id="GO:0036205">
    <property type="term" value="P:histone catabolic process"/>
    <property type="evidence" value="ECO:0007669"/>
    <property type="project" value="TreeGrafter"/>
</dbReference>
<dbReference type="InterPro" id="IPR029617">
    <property type="entry name" value="Snt2"/>
</dbReference>
<dbReference type="InterPro" id="IPR001025">
    <property type="entry name" value="BAH_dom"/>
</dbReference>
<comment type="caution">
    <text evidence="2">The sequence shown here is derived from an EMBL/GenBank/DDBJ whole genome shotgun (WGS) entry which is preliminary data.</text>
</comment>
<dbReference type="EMBL" id="RBNI01023733">
    <property type="protein sequence ID" value="RUO96050.1"/>
    <property type="molecule type" value="Genomic_DNA"/>
</dbReference>
<evidence type="ECO:0000313" key="3">
    <source>
        <dbReference type="Proteomes" id="UP000268093"/>
    </source>
</evidence>
<dbReference type="PROSITE" id="PS51038">
    <property type="entry name" value="BAH"/>
    <property type="match status" value="1"/>
</dbReference>
<keyword evidence="3" id="KW-1185">Reference proteome</keyword>
<dbReference type="Pfam" id="PF01426">
    <property type="entry name" value="BAH"/>
    <property type="match status" value="1"/>
</dbReference>
<proteinExistence type="predicted"/>
<dbReference type="PANTHER" id="PTHR47672:SF1">
    <property type="entry name" value="E3 UBIQUITIN-PROTEIN LIGASE SNT2"/>
    <property type="match status" value="1"/>
</dbReference>
<dbReference type="OrthoDB" id="336088at2759"/>
<name>A0A433A000_9FUNG</name>
<dbReference type="PANTHER" id="PTHR47672">
    <property type="entry name" value="E3 UBIQUITIN-PROTEIN LIGASE SNT2"/>
    <property type="match status" value="1"/>
</dbReference>
<gene>
    <name evidence="2" type="ORF">BC936DRAFT_142706</name>
</gene>
<reference evidence="2 3" key="1">
    <citation type="journal article" date="2018" name="New Phytol.">
        <title>Phylogenomics of Endogonaceae and evolution of mycorrhizas within Mucoromycota.</title>
        <authorList>
            <person name="Chang Y."/>
            <person name="Desiro A."/>
            <person name="Na H."/>
            <person name="Sandor L."/>
            <person name="Lipzen A."/>
            <person name="Clum A."/>
            <person name="Barry K."/>
            <person name="Grigoriev I.V."/>
            <person name="Martin F.M."/>
            <person name="Stajich J.E."/>
            <person name="Smith M.E."/>
            <person name="Bonito G."/>
            <person name="Spatafora J.W."/>
        </authorList>
    </citation>
    <scope>NUCLEOTIDE SEQUENCE [LARGE SCALE GENOMIC DNA]</scope>
    <source>
        <strain evidence="2 3">GMNB39</strain>
    </source>
</reference>
<feature type="domain" description="BAH" evidence="1">
    <location>
        <begin position="1"/>
        <end position="93"/>
    </location>
</feature>
<evidence type="ECO:0000313" key="2">
    <source>
        <dbReference type="EMBL" id="RUO96050.1"/>
    </source>
</evidence>
<evidence type="ECO:0000259" key="1">
    <source>
        <dbReference type="PROSITE" id="PS51038"/>
    </source>
</evidence>
<dbReference type="Proteomes" id="UP000268093">
    <property type="component" value="Unassembled WGS sequence"/>
</dbReference>
<protein>
    <recommendedName>
        <fullName evidence="1">BAH domain-containing protein</fullName>
    </recommendedName>
</protein>
<dbReference type="InterPro" id="IPR043151">
    <property type="entry name" value="BAH_sf"/>
</dbReference>